<dbReference type="InterPro" id="IPR002723">
    <property type="entry name" value="BpsA_C"/>
</dbReference>
<feature type="domain" description="N(4)-bis(aminopropyl)spermidine synthase C-terminal" evidence="1">
    <location>
        <begin position="17"/>
        <end position="67"/>
    </location>
</feature>
<organism evidence="2 3">
    <name type="scientific">Brevibacillus invocatus</name>
    <dbReference type="NCBI Taxonomy" id="173959"/>
    <lineage>
        <taxon>Bacteria</taxon>
        <taxon>Bacillati</taxon>
        <taxon>Bacillota</taxon>
        <taxon>Bacilli</taxon>
        <taxon>Bacillales</taxon>
        <taxon>Paenibacillaceae</taxon>
        <taxon>Brevibacillus</taxon>
    </lineage>
</organism>
<dbReference type="GO" id="GO:0032259">
    <property type="term" value="P:methylation"/>
    <property type="evidence" value="ECO:0007669"/>
    <property type="project" value="UniProtKB-KW"/>
</dbReference>
<protein>
    <submittedName>
        <fullName evidence="2">Putative methyltransferase</fullName>
    </submittedName>
</protein>
<dbReference type="EMBL" id="RHHR01000036">
    <property type="protein sequence ID" value="RNB69916.1"/>
    <property type="molecule type" value="Genomic_DNA"/>
</dbReference>
<accession>A0A3M8C2L7</accession>
<dbReference type="Gene3D" id="3.40.50.150">
    <property type="entry name" value="Vaccinia Virus protein VP39"/>
    <property type="match status" value="1"/>
</dbReference>
<dbReference type="OrthoDB" id="7593728at2"/>
<reference evidence="2 3" key="1">
    <citation type="submission" date="2018-10" db="EMBL/GenBank/DDBJ databases">
        <title>Phylogenomics of Brevibacillus.</title>
        <authorList>
            <person name="Dunlap C."/>
        </authorList>
    </citation>
    <scope>NUCLEOTIDE SEQUENCE [LARGE SCALE GENOMIC DNA]</scope>
    <source>
        <strain evidence="2 3">JCM 12215</strain>
    </source>
</reference>
<keyword evidence="3" id="KW-1185">Reference proteome</keyword>
<name>A0A3M8C2L7_9BACL</name>
<dbReference type="RefSeq" id="WP_122910387.1">
    <property type="nucleotide sequence ID" value="NZ_CBCSBE010000013.1"/>
</dbReference>
<comment type="caution">
    <text evidence="2">The sequence shown here is derived from an EMBL/GenBank/DDBJ whole genome shotgun (WGS) entry which is preliminary data.</text>
</comment>
<sequence length="69" mass="8255">MYRSISRNAHRRPACAERFIGHILEIANRENLPIHCHHRDLRQPLPNRLYQKYDCFFTDPPVSMTCFSL</sequence>
<dbReference type="GO" id="GO:0008168">
    <property type="term" value="F:methyltransferase activity"/>
    <property type="evidence" value="ECO:0007669"/>
    <property type="project" value="UniProtKB-KW"/>
</dbReference>
<evidence type="ECO:0000313" key="3">
    <source>
        <dbReference type="Proteomes" id="UP000282028"/>
    </source>
</evidence>
<dbReference type="Pfam" id="PF01861">
    <property type="entry name" value="BpsA_C"/>
    <property type="match status" value="1"/>
</dbReference>
<proteinExistence type="predicted"/>
<gene>
    <name evidence="2" type="ORF">EDM52_18255</name>
</gene>
<dbReference type="InterPro" id="IPR029063">
    <property type="entry name" value="SAM-dependent_MTases_sf"/>
</dbReference>
<keyword evidence="2" id="KW-0808">Transferase</keyword>
<keyword evidence="2" id="KW-0489">Methyltransferase</keyword>
<evidence type="ECO:0000259" key="1">
    <source>
        <dbReference type="Pfam" id="PF01861"/>
    </source>
</evidence>
<dbReference type="AlphaFoldDB" id="A0A3M8C2L7"/>
<evidence type="ECO:0000313" key="2">
    <source>
        <dbReference type="EMBL" id="RNB69916.1"/>
    </source>
</evidence>
<dbReference type="Proteomes" id="UP000282028">
    <property type="component" value="Unassembled WGS sequence"/>
</dbReference>